<accession>A0A2N5CH56</accession>
<gene>
    <name evidence="1" type="ORF">CYJ10_07620</name>
</gene>
<dbReference type="InterPro" id="IPR029063">
    <property type="entry name" value="SAM-dependent_MTases_sf"/>
</dbReference>
<evidence type="ECO:0000313" key="2">
    <source>
        <dbReference type="Proteomes" id="UP000234341"/>
    </source>
</evidence>
<protein>
    <submittedName>
        <fullName evidence="1">SAM-dependent methyltransferase</fullName>
    </submittedName>
</protein>
<dbReference type="GO" id="GO:0008168">
    <property type="term" value="F:methyltransferase activity"/>
    <property type="evidence" value="ECO:0007669"/>
    <property type="project" value="UniProtKB-KW"/>
</dbReference>
<dbReference type="GO" id="GO:0032259">
    <property type="term" value="P:methylation"/>
    <property type="evidence" value="ECO:0007669"/>
    <property type="project" value="UniProtKB-KW"/>
</dbReference>
<dbReference type="CDD" id="cd02440">
    <property type="entry name" value="AdoMet_MTases"/>
    <property type="match status" value="1"/>
</dbReference>
<reference evidence="1 2" key="1">
    <citation type="submission" date="2017-12" db="EMBL/GenBank/DDBJ databases">
        <title>Genome sequence of the active heterotrophic nitrifier-denitrifier, Cupriavidus pauculus UM1.</title>
        <authorList>
            <person name="Putonti C."/>
            <person name="Castignetti D."/>
        </authorList>
    </citation>
    <scope>NUCLEOTIDE SEQUENCE [LARGE SCALE GENOMIC DNA]</scope>
    <source>
        <strain evidence="1 2">UM1</strain>
    </source>
</reference>
<evidence type="ECO:0000313" key="1">
    <source>
        <dbReference type="EMBL" id="PLQ01534.1"/>
    </source>
</evidence>
<dbReference type="PANTHER" id="PTHR43861:SF6">
    <property type="entry name" value="METHYLTRANSFERASE TYPE 11"/>
    <property type="match status" value="1"/>
</dbReference>
<dbReference type="EMBL" id="PJRP01000002">
    <property type="protein sequence ID" value="PLQ01534.1"/>
    <property type="molecule type" value="Genomic_DNA"/>
</dbReference>
<dbReference type="Proteomes" id="UP000234341">
    <property type="component" value="Unassembled WGS sequence"/>
</dbReference>
<dbReference type="OrthoDB" id="9790457at2"/>
<dbReference type="SUPFAM" id="SSF53335">
    <property type="entry name" value="S-adenosyl-L-methionine-dependent methyltransferases"/>
    <property type="match status" value="1"/>
</dbReference>
<proteinExistence type="predicted"/>
<comment type="caution">
    <text evidence="1">The sequence shown here is derived from an EMBL/GenBank/DDBJ whole genome shotgun (WGS) entry which is preliminary data.</text>
</comment>
<organism evidence="1 2">
    <name type="scientific">Cupriavidus pauculus</name>
    <dbReference type="NCBI Taxonomy" id="82633"/>
    <lineage>
        <taxon>Bacteria</taxon>
        <taxon>Pseudomonadati</taxon>
        <taxon>Pseudomonadota</taxon>
        <taxon>Betaproteobacteria</taxon>
        <taxon>Burkholderiales</taxon>
        <taxon>Burkholderiaceae</taxon>
        <taxon>Cupriavidus</taxon>
    </lineage>
</organism>
<keyword evidence="1" id="KW-0808">Transferase</keyword>
<name>A0A2N5CH56_9BURK</name>
<keyword evidence="1" id="KW-0489">Methyltransferase</keyword>
<sequence length="292" mass="32392">MKKCLECANTFAREEDRCPACGWAPSLVHQFPAYAPELAQENSGFKAGYFSRLAELEAGNFWFRGRNRLILWALEKYSRKLDSFLEIGCGTGFVLSGVARQYPDAKLYGSEIFSAGLGFAAERTPSVNFMQMDARHVPFIDEFDAIGAFDVLEHINEDEQVLSMLHQAVKPGGLLVLTVPQHAWLWSPTDDYACHVRRYSAKELHAKVQAAGFNVERSTSFVSALLPAMLASRAMQKRSPRRIEENPTAELELSPWLNGALESVLNAEVAMIRSGVNLPVGGSRLLIARKPG</sequence>
<dbReference type="AlphaFoldDB" id="A0A2N5CH56"/>
<dbReference type="PANTHER" id="PTHR43861">
    <property type="entry name" value="TRANS-ACONITATE 2-METHYLTRANSFERASE-RELATED"/>
    <property type="match status" value="1"/>
</dbReference>
<dbReference type="Gene3D" id="3.40.50.150">
    <property type="entry name" value="Vaccinia Virus protein VP39"/>
    <property type="match status" value="1"/>
</dbReference>
<dbReference type="Pfam" id="PF13489">
    <property type="entry name" value="Methyltransf_23"/>
    <property type="match status" value="1"/>
</dbReference>
<dbReference type="RefSeq" id="WP_101680885.1">
    <property type="nucleotide sequence ID" value="NZ_PJRP01000002.1"/>
</dbReference>